<organism evidence="2 3">
    <name type="scientific">Senna tora</name>
    <dbReference type="NCBI Taxonomy" id="362788"/>
    <lineage>
        <taxon>Eukaryota</taxon>
        <taxon>Viridiplantae</taxon>
        <taxon>Streptophyta</taxon>
        <taxon>Embryophyta</taxon>
        <taxon>Tracheophyta</taxon>
        <taxon>Spermatophyta</taxon>
        <taxon>Magnoliopsida</taxon>
        <taxon>eudicotyledons</taxon>
        <taxon>Gunneridae</taxon>
        <taxon>Pentapetalae</taxon>
        <taxon>rosids</taxon>
        <taxon>fabids</taxon>
        <taxon>Fabales</taxon>
        <taxon>Fabaceae</taxon>
        <taxon>Caesalpinioideae</taxon>
        <taxon>Cassia clade</taxon>
        <taxon>Senna</taxon>
    </lineage>
</organism>
<evidence type="ECO:0000313" key="2">
    <source>
        <dbReference type="EMBL" id="KAF7814079.1"/>
    </source>
</evidence>
<name>A0A834TBT2_9FABA</name>
<dbReference type="Proteomes" id="UP000634136">
    <property type="component" value="Unassembled WGS sequence"/>
</dbReference>
<dbReference type="EMBL" id="JAAIUW010000009">
    <property type="protein sequence ID" value="KAF7814079.1"/>
    <property type="molecule type" value="Genomic_DNA"/>
</dbReference>
<feature type="region of interest" description="Disordered" evidence="1">
    <location>
        <begin position="15"/>
        <end position="54"/>
    </location>
</feature>
<dbReference type="AlphaFoldDB" id="A0A834TBT2"/>
<evidence type="ECO:0000256" key="1">
    <source>
        <dbReference type="SAM" id="MobiDB-lite"/>
    </source>
</evidence>
<feature type="compositionally biased region" description="Polar residues" evidence="1">
    <location>
        <begin position="38"/>
        <end position="54"/>
    </location>
</feature>
<feature type="compositionally biased region" description="Low complexity" evidence="1">
    <location>
        <begin position="15"/>
        <end position="32"/>
    </location>
</feature>
<evidence type="ECO:0000313" key="3">
    <source>
        <dbReference type="Proteomes" id="UP000634136"/>
    </source>
</evidence>
<reference evidence="2" key="1">
    <citation type="submission" date="2020-09" db="EMBL/GenBank/DDBJ databases">
        <title>Genome-Enabled Discovery of Anthraquinone Biosynthesis in Senna tora.</title>
        <authorList>
            <person name="Kang S.-H."/>
            <person name="Pandey R.P."/>
            <person name="Lee C.-M."/>
            <person name="Sim J.-S."/>
            <person name="Jeong J.-T."/>
            <person name="Choi B.-S."/>
            <person name="Jung M."/>
            <person name="Ginzburg D."/>
            <person name="Zhao K."/>
            <person name="Won S.Y."/>
            <person name="Oh T.-J."/>
            <person name="Yu Y."/>
            <person name="Kim N.-H."/>
            <person name="Lee O.R."/>
            <person name="Lee T.-H."/>
            <person name="Bashyal P."/>
            <person name="Kim T.-S."/>
            <person name="Lee W.-H."/>
            <person name="Kawkins C."/>
            <person name="Kim C.-K."/>
            <person name="Kim J.S."/>
            <person name="Ahn B.O."/>
            <person name="Rhee S.Y."/>
            <person name="Sohng J.K."/>
        </authorList>
    </citation>
    <scope>NUCLEOTIDE SEQUENCE</scope>
    <source>
        <tissue evidence="2">Leaf</tissue>
    </source>
</reference>
<gene>
    <name evidence="2" type="ORF">G2W53_028048</name>
</gene>
<protein>
    <submittedName>
        <fullName evidence="2">Nuclear transcription factor Y subunit A-3-like</fullName>
    </submittedName>
</protein>
<accession>A0A834TBT2</accession>
<comment type="caution">
    <text evidence="2">The sequence shown here is derived from an EMBL/GenBank/DDBJ whole genome shotgun (WGS) entry which is preliminary data.</text>
</comment>
<proteinExistence type="predicted"/>
<keyword evidence="3" id="KW-1185">Reference proteome</keyword>
<sequence length="114" mass="12164">MGVLSQQCHNTKPLSFQFQDQDSSSTQSTGQSYPEVGSAQSGPISIQFSNSSARSTCSTTAGSLMRSSMGGQSFCFSPLQVDHNQSIAHIAFHHTEPYLDGVLATAYGPQSKSR</sequence>